<evidence type="ECO:0000313" key="2">
    <source>
        <dbReference type="Proteomes" id="UP000267003"/>
    </source>
</evidence>
<dbReference type="RefSeq" id="WP_120558580.1">
    <property type="nucleotide sequence ID" value="NZ_RAWK01000205.1"/>
</dbReference>
<dbReference type="EMBL" id="RAWK01000205">
    <property type="protein sequence ID" value="RKH58633.1"/>
    <property type="molecule type" value="Genomic_DNA"/>
</dbReference>
<dbReference type="OrthoDB" id="5524617at2"/>
<proteinExistence type="predicted"/>
<protein>
    <submittedName>
        <fullName evidence="1">Uncharacterized protein</fullName>
    </submittedName>
</protein>
<dbReference type="AlphaFoldDB" id="A0A3A8PQK2"/>
<comment type="caution">
    <text evidence="1">The sequence shown here is derived from an EMBL/GenBank/DDBJ whole genome shotgun (WGS) entry which is preliminary data.</text>
</comment>
<accession>A0A3A8PQK2</accession>
<gene>
    <name evidence="1" type="ORF">D7W81_28660</name>
</gene>
<organism evidence="1 2">
    <name type="scientific">Corallococcus aberystwythensis</name>
    <dbReference type="NCBI Taxonomy" id="2316722"/>
    <lineage>
        <taxon>Bacteria</taxon>
        <taxon>Pseudomonadati</taxon>
        <taxon>Myxococcota</taxon>
        <taxon>Myxococcia</taxon>
        <taxon>Myxococcales</taxon>
        <taxon>Cystobacterineae</taxon>
        <taxon>Myxococcaceae</taxon>
        <taxon>Corallococcus</taxon>
    </lineage>
</organism>
<evidence type="ECO:0000313" key="1">
    <source>
        <dbReference type="EMBL" id="RKH58633.1"/>
    </source>
</evidence>
<sequence>MALLTTLLSAFGASRRSGFTGGGWNRGRSAYGRRPIGYGYRGRQSTGAGGSLGRMVLAGLGAYGLRRFMNSRSRPAGY</sequence>
<name>A0A3A8PQK2_9BACT</name>
<dbReference type="Proteomes" id="UP000267003">
    <property type="component" value="Unassembled WGS sequence"/>
</dbReference>
<reference evidence="2" key="1">
    <citation type="submission" date="2018-09" db="EMBL/GenBank/DDBJ databases">
        <authorList>
            <person name="Livingstone P.G."/>
            <person name="Whitworth D.E."/>
        </authorList>
    </citation>
    <scope>NUCLEOTIDE SEQUENCE [LARGE SCALE GENOMIC DNA]</scope>
    <source>
        <strain evidence="2">AB050A</strain>
    </source>
</reference>
<keyword evidence="2" id="KW-1185">Reference proteome</keyword>